<name>A0A6L2KLX0_TANCI</name>
<gene>
    <name evidence="2" type="ORF">Tci_021073</name>
</gene>
<feature type="compositionally biased region" description="Polar residues" evidence="1">
    <location>
        <begin position="83"/>
        <end position="96"/>
    </location>
</feature>
<evidence type="ECO:0000256" key="1">
    <source>
        <dbReference type="SAM" id="MobiDB-lite"/>
    </source>
</evidence>
<comment type="caution">
    <text evidence="2">The sequence shown here is derived from an EMBL/GenBank/DDBJ whole genome shotgun (WGS) entry which is preliminary data.</text>
</comment>
<protein>
    <submittedName>
        <fullName evidence="2">Uncharacterized protein</fullName>
    </submittedName>
</protein>
<feature type="compositionally biased region" description="Basic and acidic residues" evidence="1">
    <location>
        <begin position="102"/>
        <end position="123"/>
    </location>
</feature>
<accession>A0A6L2KLX0</accession>
<organism evidence="2">
    <name type="scientific">Tanacetum cinerariifolium</name>
    <name type="common">Dalmatian daisy</name>
    <name type="synonym">Chrysanthemum cinerariifolium</name>
    <dbReference type="NCBI Taxonomy" id="118510"/>
    <lineage>
        <taxon>Eukaryota</taxon>
        <taxon>Viridiplantae</taxon>
        <taxon>Streptophyta</taxon>
        <taxon>Embryophyta</taxon>
        <taxon>Tracheophyta</taxon>
        <taxon>Spermatophyta</taxon>
        <taxon>Magnoliopsida</taxon>
        <taxon>eudicotyledons</taxon>
        <taxon>Gunneridae</taxon>
        <taxon>Pentapetalae</taxon>
        <taxon>asterids</taxon>
        <taxon>campanulids</taxon>
        <taxon>Asterales</taxon>
        <taxon>Asteraceae</taxon>
        <taxon>Asteroideae</taxon>
        <taxon>Anthemideae</taxon>
        <taxon>Anthemidinae</taxon>
        <taxon>Tanacetum</taxon>
    </lineage>
</organism>
<evidence type="ECO:0000313" key="2">
    <source>
        <dbReference type="EMBL" id="GEU49095.1"/>
    </source>
</evidence>
<feature type="region of interest" description="Disordered" evidence="1">
    <location>
        <begin position="41"/>
        <end position="123"/>
    </location>
</feature>
<feature type="compositionally biased region" description="Basic and acidic residues" evidence="1">
    <location>
        <begin position="67"/>
        <end position="82"/>
    </location>
</feature>
<proteinExistence type="predicted"/>
<dbReference type="EMBL" id="BKCJ010002517">
    <property type="protein sequence ID" value="GEU49095.1"/>
    <property type="molecule type" value="Genomic_DNA"/>
</dbReference>
<sequence>MEENKSINRSYIQKNLYNALVESYNFDKDIIALYGDVVTLKRSRDDQDKDEDPSVGSNRRSKRRRSGKEAESLKEPTHKESKSTGSLKGASKSQPKSLGKSATEEHGQKVDDLEDQTHQEFNT</sequence>
<dbReference type="AlphaFoldDB" id="A0A6L2KLX0"/>
<reference evidence="2" key="1">
    <citation type="journal article" date="2019" name="Sci. Rep.">
        <title>Draft genome of Tanacetum cinerariifolium, the natural source of mosquito coil.</title>
        <authorList>
            <person name="Yamashiro T."/>
            <person name="Shiraishi A."/>
            <person name="Satake H."/>
            <person name="Nakayama K."/>
        </authorList>
    </citation>
    <scope>NUCLEOTIDE SEQUENCE</scope>
</reference>